<keyword evidence="4 6" id="KW-1133">Transmembrane helix</keyword>
<dbReference type="PANTHER" id="PTHR23291:SF50">
    <property type="entry name" value="PROTEIN LIFEGUARD 4"/>
    <property type="match status" value="1"/>
</dbReference>
<evidence type="ECO:0000256" key="5">
    <source>
        <dbReference type="ARBA" id="ARBA00023136"/>
    </source>
</evidence>
<comment type="caution">
    <text evidence="7">The sequence shown here is derived from an EMBL/GenBank/DDBJ whole genome shotgun (WGS) entry which is preliminary data.</text>
</comment>
<feature type="transmembrane region" description="Helical" evidence="6">
    <location>
        <begin position="217"/>
        <end position="240"/>
    </location>
</feature>
<dbReference type="RefSeq" id="WP_386129229.1">
    <property type="nucleotide sequence ID" value="NZ_JBHTJL010000009.1"/>
</dbReference>
<keyword evidence="5 6" id="KW-0472">Membrane</keyword>
<evidence type="ECO:0000256" key="4">
    <source>
        <dbReference type="ARBA" id="ARBA00022989"/>
    </source>
</evidence>
<dbReference type="InterPro" id="IPR006214">
    <property type="entry name" value="Bax_inhibitor_1-related"/>
</dbReference>
<feature type="transmembrane region" description="Helical" evidence="6">
    <location>
        <begin position="62"/>
        <end position="83"/>
    </location>
</feature>
<keyword evidence="8" id="KW-1185">Reference proteome</keyword>
<dbReference type="EMBL" id="JBHTJL010000009">
    <property type="protein sequence ID" value="MFD1062932.1"/>
    <property type="molecule type" value="Genomic_DNA"/>
</dbReference>
<comment type="similarity">
    <text evidence="2 6">Belongs to the BI1 family.</text>
</comment>
<comment type="subcellular location">
    <subcellularLocation>
        <location evidence="1">Membrane</location>
        <topology evidence="1">Multi-pass membrane protein</topology>
    </subcellularLocation>
</comment>
<feature type="transmembrane region" description="Helical" evidence="6">
    <location>
        <begin position="163"/>
        <end position="181"/>
    </location>
</feature>
<dbReference type="Proteomes" id="UP001597013">
    <property type="component" value="Unassembled WGS sequence"/>
</dbReference>
<evidence type="ECO:0000256" key="3">
    <source>
        <dbReference type="ARBA" id="ARBA00022692"/>
    </source>
</evidence>
<evidence type="ECO:0000313" key="8">
    <source>
        <dbReference type="Proteomes" id="UP001597013"/>
    </source>
</evidence>
<dbReference type="Pfam" id="PF01027">
    <property type="entry name" value="Bax1-I"/>
    <property type="match status" value="1"/>
</dbReference>
<proteinExistence type="inferred from homology"/>
<organism evidence="7 8">
    <name type="scientific">Winogradskyella litorisediminis</name>
    <dbReference type="NCBI Taxonomy" id="1156618"/>
    <lineage>
        <taxon>Bacteria</taxon>
        <taxon>Pseudomonadati</taxon>
        <taxon>Bacteroidota</taxon>
        <taxon>Flavobacteriia</taxon>
        <taxon>Flavobacteriales</taxon>
        <taxon>Flavobacteriaceae</taxon>
        <taxon>Winogradskyella</taxon>
    </lineage>
</organism>
<evidence type="ECO:0000256" key="1">
    <source>
        <dbReference type="ARBA" id="ARBA00004141"/>
    </source>
</evidence>
<reference evidence="8" key="1">
    <citation type="journal article" date="2019" name="Int. J. Syst. Evol. Microbiol.">
        <title>The Global Catalogue of Microorganisms (GCM) 10K type strain sequencing project: providing services to taxonomists for standard genome sequencing and annotation.</title>
        <authorList>
            <consortium name="The Broad Institute Genomics Platform"/>
            <consortium name="The Broad Institute Genome Sequencing Center for Infectious Disease"/>
            <person name="Wu L."/>
            <person name="Ma J."/>
        </authorList>
    </citation>
    <scope>NUCLEOTIDE SEQUENCE [LARGE SCALE GENOMIC DNA]</scope>
    <source>
        <strain evidence="8">CCUG 62215</strain>
    </source>
</reference>
<keyword evidence="3 6" id="KW-0812">Transmembrane</keyword>
<gene>
    <name evidence="7" type="ORF">ACFQ1Q_06705</name>
</gene>
<evidence type="ECO:0000313" key="7">
    <source>
        <dbReference type="EMBL" id="MFD1062932.1"/>
    </source>
</evidence>
<feature type="transmembrane region" description="Helical" evidence="6">
    <location>
        <begin position="187"/>
        <end position="205"/>
    </location>
</feature>
<name>A0ABW3N5L8_9FLAO</name>
<feature type="transmembrane region" description="Helical" evidence="6">
    <location>
        <begin position="35"/>
        <end position="56"/>
    </location>
</feature>
<dbReference type="PANTHER" id="PTHR23291">
    <property type="entry name" value="BAX INHIBITOR-RELATED"/>
    <property type="match status" value="1"/>
</dbReference>
<feature type="transmembrane region" description="Helical" evidence="6">
    <location>
        <begin position="131"/>
        <end position="151"/>
    </location>
</feature>
<protein>
    <submittedName>
        <fullName evidence="7">Bax inhibitor-1 family protein</fullName>
    </submittedName>
</protein>
<sequence length="243" mass="26769">MSTNKSIFMENQLQGPILVGNLEDAEKAAFYRKTYTHVALALLAFAFVEYIFIGYFEETVVTLINLMFANSFSWLIVLGLFWVGSTMADKLTHHESQQTQYLGLGLYVLLEAVIFLPLIYMAAVSSTGPDMLTQAAIVTLCLFGGLTAVVFMTQKNFSFLKTGLVIGSFIAIGLIVAGSLFGFNLGLWFSVGMVVFAGAAILYQTSKVKYEYSGDQYVGAALGIFASVMLLFWYILSIFLSRD</sequence>
<feature type="transmembrane region" description="Helical" evidence="6">
    <location>
        <begin position="104"/>
        <end position="125"/>
    </location>
</feature>
<accession>A0ABW3N5L8</accession>
<evidence type="ECO:0000256" key="2">
    <source>
        <dbReference type="ARBA" id="ARBA00010350"/>
    </source>
</evidence>
<evidence type="ECO:0000256" key="6">
    <source>
        <dbReference type="RuleBase" id="RU004379"/>
    </source>
</evidence>